<dbReference type="GO" id="GO:0003677">
    <property type="term" value="F:DNA binding"/>
    <property type="evidence" value="ECO:0007669"/>
    <property type="project" value="UniProtKB-KW"/>
</dbReference>
<dbReference type="PANTHER" id="PTHR46797:SF11">
    <property type="entry name" value="HTH-TYPE TRANSCRIPTIONAL REGULATOR PUUR"/>
    <property type="match status" value="1"/>
</dbReference>
<dbReference type="PROSITE" id="PS50943">
    <property type="entry name" value="HTH_CROC1"/>
    <property type="match status" value="1"/>
</dbReference>
<evidence type="ECO:0000259" key="2">
    <source>
        <dbReference type="PROSITE" id="PS50943"/>
    </source>
</evidence>
<comment type="caution">
    <text evidence="3">The sequence shown here is derived from an EMBL/GenBank/DDBJ whole genome shotgun (WGS) entry which is preliminary data.</text>
</comment>
<protein>
    <submittedName>
        <fullName evidence="3">XRE family transcriptional regulator</fullName>
    </submittedName>
</protein>
<dbReference type="EMBL" id="SNYW01000008">
    <property type="protein sequence ID" value="TDQ82450.1"/>
    <property type="molecule type" value="Genomic_DNA"/>
</dbReference>
<dbReference type="SUPFAM" id="SSF51182">
    <property type="entry name" value="RmlC-like cupins"/>
    <property type="match status" value="1"/>
</dbReference>
<dbReference type="CDD" id="cd00093">
    <property type="entry name" value="HTH_XRE"/>
    <property type="match status" value="1"/>
</dbReference>
<accession>A0A4R6WU64</accession>
<reference evidence="3 4" key="1">
    <citation type="submission" date="2019-03" db="EMBL/GenBank/DDBJ databases">
        <title>Genomic Encyclopedia of Type Strains, Phase III (KMG-III): the genomes of soil and plant-associated and newly described type strains.</title>
        <authorList>
            <person name="Whitman W."/>
        </authorList>
    </citation>
    <scope>NUCLEOTIDE SEQUENCE [LARGE SCALE GENOMIC DNA]</scope>
    <source>
        <strain evidence="3 4">CGMCC 1.7660</strain>
    </source>
</reference>
<dbReference type="Gene3D" id="2.60.120.10">
    <property type="entry name" value="Jelly Rolls"/>
    <property type="match status" value="1"/>
</dbReference>
<dbReference type="Gene3D" id="1.10.260.40">
    <property type="entry name" value="lambda repressor-like DNA-binding domains"/>
    <property type="match status" value="1"/>
</dbReference>
<dbReference type="GO" id="GO:0003700">
    <property type="term" value="F:DNA-binding transcription factor activity"/>
    <property type="evidence" value="ECO:0007669"/>
    <property type="project" value="TreeGrafter"/>
</dbReference>
<dbReference type="Pfam" id="PF07883">
    <property type="entry name" value="Cupin_2"/>
    <property type="match status" value="1"/>
</dbReference>
<keyword evidence="1" id="KW-0238">DNA-binding</keyword>
<feature type="domain" description="HTH cro/C1-type" evidence="2">
    <location>
        <begin position="48"/>
        <end position="102"/>
    </location>
</feature>
<dbReference type="InterPro" id="IPR014710">
    <property type="entry name" value="RmlC-like_jellyroll"/>
</dbReference>
<dbReference type="PANTHER" id="PTHR46797">
    <property type="entry name" value="HTH-TYPE TRANSCRIPTIONAL REGULATOR"/>
    <property type="match status" value="1"/>
</dbReference>
<dbReference type="Pfam" id="PF01381">
    <property type="entry name" value="HTH_3"/>
    <property type="match status" value="1"/>
</dbReference>
<sequence length="221" mass="23436">MAGKATTRAPAAKAIAGDKGKPAKAVAKLLRSARAESQASALAVGARLRTVREKAGLSQRELAKRAGVTNATISLIEQESHAPSLASLHRILNAIPISMAEFFALPTSHRNVLFYDKDELASVTRGAAALSVLGSERRDKKLQMFFERYAPGAGTGNELISHDGETAAVIVQGVVEIEVDGKVRRIESGGGFQFFGKHPYRLTNIGKTTAIVVCAVTPSMI</sequence>
<evidence type="ECO:0000313" key="4">
    <source>
        <dbReference type="Proteomes" id="UP000295783"/>
    </source>
</evidence>
<dbReference type="AlphaFoldDB" id="A0A4R6WU64"/>
<organism evidence="3 4">
    <name type="scientific">Dongia mobilis</name>
    <dbReference type="NCBI Taxonomy" id="578943"/>
    <lineage>
        <taxon>Bacteria</taxon>
        <taxon>Pseudomonadati</taxon>
        <taxon>Pseudomonadota</taxon>
        <taxon>Alphaproteobacteria</taxon>
        <taxon>Rhodospirillales</taxon>
        <taxon>Dongiaceae</taxon>
        <taxon>Dongia</taxon>
    </lineage>
</organism>
<dbReference type="SUPFAM" id="SSF47413">
    <property type="entry name" value="lambda repressor-like DNA-binding domains"/>
    <property type="match status" value="1"/>
</dbReference>
<dbReference type="SMART" id="SM00530">
    <property type="entry name" value="HTH_XRE"/>
    <property type="match status" value="1"/>
</dbReference>
<dbReference type="InterPro" id="IPR001387">
    <property type="entry name" value="Cro/C1-type_HTH"/>
</dbReference>
<keyword evidence="4" id="KW-1185">Reference proteome</keyword>
<dbReference type="InterPro" id="IPR011051">
    <property type="entry name" value="RmlC_Cupin_sf"/>
</dbReference>
<dbReference type="InterPro" id="IPR013096">
    <property type="entry name" value="Cupin_2"/>
</dbReference>
<evidence type="ECO:0000313" key="3">
    <source>
        <dbReference type="EMBL" id="TDQ82450.1"/>
    </source>
</evidence>
<proteinExistence type="predicted"/>
<dbReference type="RefSeq" id="WP_208109830.1">
    <property type="nucleotide sequence ID" value="NZ_SNYW01000008.1"/>
</dbReference>
<name>A0A4R6WU64_9PROT</name>
<dbReference type="InterPro" id="IPR010982">
    <property type="entry name" value="Lambda_DNA-bd_dom_sf"/>
</dbReference>
<dbReference type="InterPro" id="IPR050807">
    <property type="entry name" value="TransReg_Diox_bact_type"/>
</dbReference>
<dbReference type="CDD" id="cd02209">
    <property type="entry name" value="cupin_XRE_C"/>
    <property type="match status" value="1"/>
</dbReference>
<dbReference type="GO" id="GO:0005829">
    <property type="term" value="C:cytosol"/>
    <property type="evidence" value="ECO:0007669"/>
    <property type="project" value="TreeGrafter"/>
</dbReference>
<evidence type="ECO:0000256" key="1">
    <source>
        <dbReference type="ARBA" id="ARBA00023125"/>
    </source>
</evidence>
<dbReference type="Proteomes" id="UP000295783">
    <property type="component" value="Unassembled WGS sequence"/>
</dbReference>
<gene>
    <name evidence="3" type="ORF">A8950_2273</name>
</gene>